<dbReference type="EMBL" id="HBFA01001058">
    <property type="protein sequence ID" value="CAD8648286.1"/>
    <property type="molecule type" value="Transcribed_RNA"/>
</dbReference>
<dbReference type="SMART" id="SM00054">
    <property type="entry name" value="EFh"/>
    <property type="match status" value="2"/>
</dbReference>
<dbReference type="Gene3D" id="1.10.238.10">
    <property type="entry name" value="EF-hand"/>
    <property type="match status" value="1"/>
</dbReference>
<sequence length="121" mass="13937">MSIVVASVIMKRRRNRQMSIGERRKVGKNNPTVSAEEREHIEAMMKKYDMDGDTELNFGELKALMVDLNDGKEVLDIEVKCIMKNADSSKNFHISNSELQKALTAWYKLIEEKQNRCCIIS</sequence>
<organism evidence="2">
    <name type="scientific">Pyramimonas obovata</name>
    <dbReference type="NCBI Taxonomy" id="1411642"/>
    <lineage>
        <taxon>Eukaryota</taxon>
        <taxon>Viridiplantae</taxon>
        <taxon>Chlorophyta</taxon>
        <taxon>Pyramimonadophyceae</taxon>
        <taxon>Pyramimonadales</taxon>
        <taxon>Pyramimonadaceae</taxon>
        <taxon>Pyramimonas</taxon>
        <taxon>Pyramimonas incertae sedis</taxon>
    </lineage>
</organism>
<proteinExistence type="predicted"/>
<dbReference type="PROSITE" id="PS50222">
    <property type="entry name" value="EF_HAND_2"/>
    <property type="match status" value="1"/>
</dbReference>
<evidence type="ECO:0000313" key="2">
    <source>
        <dbReference type="EMBL" id="CAD8648286.1"/>
    </source>
</evidence>
<evidence type="ECO:0000259" key="1">
    <source>
        <dbReference type="PROSITE" id="PS50222"/>
    </source>
</evidence>
<protein>
    <recommendedName>
        <fullName evidence="1">EF-hand domain-containing protein</fullName>
    </recommendedName>
</protein>
<accession>A0A7S0MT65</accession>
<gene>
    <name evidence="2" type="ORF">POBO1169_LOCUS490</name>
</gene>
<dbReference type="InterPro" id="IPR002048">
    <property type="entry name" value="EF_hand_dom"/>
</dbReference>
<dbReference type="AlphaFoldDB" id="A0A7S0MT65"/>
<reference evidence="2" key="1">
    <citation type="submission" date="2021-01" db="EMBL/GenBank/DDBJ databases">
        <authorList>
            <person name="Corre E."/>
            <person name="Pelletier E."/>
            <person name="Niang G."/>
            <person name="Scheremetjew M."/>
            <person name="Finn R."/>
            <person name="Kale V."/>
            <person name="Holt S."/>
            <person name="Cochrane G."/>
            <person name="Meng A."/>
            <person name="Brown T."/>
            <person name="Cohen L."/>
        </authorList>
    </citation>
    <scope>NUCLEOTIDE SEQUENCE</scope>
    <source>
        <strain evidence="2">CCMP722</strain>
    </source>
</reference>
<feature type="domain" description="EF-hand" evidence="1">
    <location>
        <begin position="36"/>
        <end position="71"/>
    </location>
</feature>
<dbReference type="GO" id="GO:0005509">
    <property type="term" value="F:calcium ion binding"/>
    <property type="evidence" value="ECO:0007669"/>
    <property type="project" value="InterPro"/>
</dbReference>
<name>A0A7S0MT65_9CHLO</name>
<dbReference type="InterPro" id="IPR011992">
    <property type="entry name" value="EF-hand-dom_pair"/>
</dbReference>
<dbReference type="SUPFAM" id="SSF47473">
    <property type="entry name" value="EF-hand"/>
    <property type="match status" value="1"/>
</dbReference>